<dbReference type="RefSeq" id="WP_213172647.1">
    <property type="nucleotide sequence ID" value="NZ_CP070496.1"/>
</dbReference>
<dbReference type="KEGG" id="nav:JQS30_07005"/>
<accession>A0A895XVT1</accession>
<dbReference type="AlphaFoldDB" id="A0A895XVT1"/>
<sequence length="66" mass="7703">MSTETVFDLVCSARGCRNEALWALQWRNPRIHSVDRLKTWTACDKHREQLRSFLVSRGFPVEVANL</sequence>
<dbReference type="EMBL" id="CP070496">
    <property type="protein sequence ID" value="QSB06636.1"/>
    <property type="molecule type" value="Genomic_DNA"/>
</dbReference>
<organism evidence="1 2">
    <name type="scientific">Natronoglycomyces albus</name>
    <dbReference type="NCBI Taxonomy" id="2811108"/>
    <lineage>
        <taxon>Bacteria</taxon>
        <taxon>Bacillati</taxon>
        <taxon>Actinomycetota</taxon>
        <taxon>Actinomycetes</taxon>
        <taxon>Glycomycetales</taxon>
        <taxon>Glycomycetaceae</taxon>
        <taxon>Natronoglycomyces</taxon>
    </lineage>
</organism>
<name>A0A895XVT1_9ACTN</name>
<protein>
    <recommendedName>
        <fullName evidence="3">Acetone carboxylase</fullName>
    </recommendedName>
</protein>
<evidence type="ECO:0000313" key="1">
    <source>
        <dbReference type="EMBL" id="QSB06636.1"/>
    </source>
</evidence>
<evidence type="ECO:0008006" key="3">
    <source>
        <dbReference type="Google" id="ProtNLM"/>
    </source>
</evidence>
<dbReference type="Proteomes" id="UP000662939">
    <property type="component" value="Chromosome"/>
</dbReference>
<gene>
    <name evidence="1" type="ORF">JQS30_07005</name>
</gene>
<reference evidence="1" key="1">
    <citation type="submission" date="2021-02" db="EMBL/GenBank/DDBJ databases">
        <title>Natronoglycomyces albus gen. nov., sp. nov, a haloalkaliphilic actinobacterium from a soda solonchak soil.</title>
        <authorList>
            <person name="Sorokin D.Y."/>
            <person name="Khijniak T.V."/>
            <person name="Zakharycheva A.P."/>
            <person name="Boueva O.V."/>
            <person name="Ariskina E.V."/>
            <person name="Hahnke R.L."/>
            <person name="Bunk B."/>
            <person name="Sproer C."/>
            <person name="Schumann P."/>
            <person name="Evtushenko L.I."/>
            <person name="Kublanov I.V."/>
        </authorList>
    </citation>
    <scope>NUCLEOTIDE SEQUENCE</scope>
    <source>
        <strain evidence="1">DSM 106290</strain>
    </source>
</reference>
<evidence type="ECO:0000313" key="2">
    <source>
        <dbReference type="Proteomes" id="UP000662939"/>
    </source>
</evidence>
<keyword evidence="2" id="KW-1185">Reference proteome</keyword>
<proteinExistence type="predicted"/>